<accession>A0A445H0Q9</accession>
<protein>
    <submittedName>
        <fullName evidence="1">Uncharacterized protein</fullName>
    </submittedName>
</protein>
<name>A0A445H0Q9_GLYSO</name>
<dbReference type="Proteomes" id="UP000289340">
    <property type="component" value="Chromosome 14"/>
</dbReference>
<reference evidence="1 2" key="1">
    <citation type="submission" date="2018-09" db="EMBL/GenBank/DDBJ databases">
        <title>A high-quality reference genome of wild soybean provides a powerful tool to mine soybean genomes.</title>
        <authorList>
            <person name="Xie M."/>
            <person name="Chung C.Y.L."/>
            <person name="Li M.-W."/>
            <person name="Wong F.-L."/>
            <person name="Chan T.-F."/>
            <person name="Lam H.-M."/>
        </authorList>
    </citation>
    <scope>NUCLEOTIDE SEQUENCE [LARGE SCALE GENOMIC DNA]</scope>
    <source>
        <strain evidence="2">cv. W05</strain>
        <tissue evidence="1">Hypocotyl of etiolated seedlings</tissue>
    </source>
</reference>
<comment type="caution">
    <text evidence="1">The sequence shown here is derived from an EMBL/GenBank/DDBJ whole genome shotgun (WGS) entry which is preliminary data.</text>
</comment>
<dbReference type="EMBL" id="QZWG01000014">
    <property type="protein sequence ID" value="RZB67142.1"/>
    <property type="molecule type" value="Genomic_DNA"/>
</dbReference>
<dbReference type="AlphaFoldDB" id="A0A445H0Q9"/>
<gene>
    <name evidence="1" type="ORF">D0Y65_037496</name>
</gene>
<evidence type="ECO:0000313" key="1">
    <source>
        <dbReference type="EMBL" id="RZB67142.1"/>
    </source>
</evidence>
<evidence type="ECO:0000313" key="2">
    <source>
        <dbReference type="Proteomes" id="UP000289340"/>
    </source>
</evidence>
<dbReference type="EMBL" id="QZWG01000014">
    <property type="protein sequence ID" value="RZB67141.1"/>
    <property type="molecule type" value="Genomic_DNA"/>
</dbReference>
<sequence length="166" mass="18240">MKSSQALGSNESTLRLAWHLEHLGNALVVHGCEHGDKAGVVNALEDDVEGHVDLSILTTKLFWCDIDVAIGHHDDADDLVALKDIDKVVVVYDNDVDNVLFLGTEKTWNGSIVKRVKGTSCFLPLCFPLHSRILLTHLIEDQIQVHLIVEIISCLLILADEEVGGD</sequence>
<keyword evidence="2" id="KW-1185">Reference proteome</keyword>
<organism evidence="1 2">
    <name type="scientific">Glycine soja</name>
    <name type="common">Wild soybean</name>
    <dbReference type="NCBI Taxonomy" id="3848"/>
    <lineage>
        <taxon>Eukaryota</taxon>
        <taxon>Viridiplantae</taxon>
        <taxon>Streptophyta</taxon>
        <taxon>Embryophyta</taxon>
        <taxon>Tracheophyta</taxon>
        <taxon>Spermatophyta</taxon>
        <taxon>Magnoliopsida</taxon>
        <taxon>eudicotyledons</taxon>
        <taxon>Gunneridae</taxon>
        <taxon>Pentapetalae</taxon>
        <taxon>rosids</taxon>
        <taxon>fabids</taxon>
        <taxon>Fabales</taxon>
        <taxon>Fabaceae</taxon>
        <taxon>Papilionoideae</taxon>
        <taxon>50 kb inversion clade</taxon>
        <taxon>NPAAA clade</taxon>
        <taxon>indigoferoid/millettioid clade</taxon>
        <taxon>Phaseoleae</taxon>
        <taxon>Glycine</taxon>
        <taxon>Glycine subgen. Soja</taxon>
    </lineage>
</organism>
<proteinExistence type="predicted"/>